<dbReference type="RefSeq" id="WP_348738275.1">
    <property type="nucleotide sequence ID" value="NZ_CAXJRC010000015.1"/>
</dbReference>
<dbReference type="InterPro" id="IPR009057">
    <property type="entry name" value="Homeodomain-like_sf"/>
</dbReference>
<reference evidence="5 6" key="1">
    <citation type="submission" date="2024-05" db="EMBL/GenBank/DDBJ databases">
        <authorList>
            <person name="Duchaud E."/>
        </authorList>
    </citation>
    <scope>NUCLEOTIDE SEQUENCE [LARGE SCALE GENOMIC DNA]</scope>
    <source>
        <strain evidence="5">Ena-SAMPLE-TAB-13-05-2024-13:56:06:370-140305</strain>
    </source>
</reference>
<evidence type="ECO:0000313" key="6">
    <source>
        <dbReference type="Proteomes" id="UP001497602"/>
    </source>
</evidence>
<evidence type="ECO:0000259" key="4">
    <source>
        <dbReference type="PROSITE" id="PS01124"/>
    </source>
</evidence>
<dbReference type="EMBL" id="CAXJRC010000015">
    <property type="protein sequence ID" value="CAL2106518.1"/>
    <property type="molecule type" value="Genomic_DNA"/>
</dbReference>
<comment type="caution">
    <text evidence="5">The sequence shown here is derived from an EMBL/GenBank/DDBJ whole genome shotgun (WGS) entry which is preliminary data.</text>
</comment>
<accession>A0ABM9PLH1</accession>
<dbReference type="Pfam" id="PF20240">
    <property type="entry name" value="DUF6597"/>
    <property type="match status" value="1"/>
</dbReference>
<organism evidence="5 6">
    <name type="scientific">Tenacibaculum vairaonense</name>
    <dbReference type="NCBI Taxonomy" id="3137860"/>
    <lineage>
        <taxon>Bacteria</taxon>
        <taxon>Pseudomonadati</taxon>
        <taxon>Bacteroidota</taxon>
        <taxon>Flavobacteriia</taxon>
        <taxon>Flavobacteriales</taxon>
        <taxon>Flavobacteriaceae</taxon>
        <taxon>Tenacibaculum</taxon>
    </lineage>
</organism>
<evidence type="ECO:0000256" key="1">
    <source>
        <dbReference type="ARBA" id="ARBA00023015"/>
    </source>
</evidence>
<sequence>MNNTKTYCPNYPLNQFINAIWVSQSDNYEIQTIHYAPLFTELIFNYGDSFSVNGQNVEEFNFQNNHQILSGLKTKPFHTQVSGKHLNVGLILKPFCYGLIAKQINSSIIGNLSEILFEQFFIKTKPDFKKIEVELFKLFQNSHLENDLIKFETYLNKKIVEPKRMKDFNKLISISQKSFIQKFKNTFHIAPNEYVRLKQVNHAIIKLKTNKYKNLTNLGLDCGFYDQSHFIRTFKKYSGLTPKQFMKG</sequence>
<evidence type="ECO:0000313" key="5">
    <source>
        <dbReference type="EMBL" id="CAL2106518.1"/>
    </source>
</evidence>
<dbReference type="PANTHER" id="PTHR43280:SF28">
    <property type="entry name" value="HTH-TYPE TRANSCRIPTIONAL ACTIVATOR RHAS"/>
    <property type="match status" value="1"/>
</dbReference>
<dbReference type="Proteomes" id="UP001497602">
    <property type="component" value="Unassembled WGS sequence"/>
</dbReference>
<dbReference type="InterPro" id="IPR018062">
    <property type="entry name" value="HTH_AraC-typ_CS"/>
</dbReference>
<keyword evidence="6" id="KW-1185">Reference proteome</keyword>
<dbReference type="Pfam" id="PF12833">
    <property type="entry name" value="HTH_18"/>
    <property type="match status" value="1"/>
</dbReference>
<evidence type="ECO:0000256" key="2">
    <source>
        <dbReference type="ARBA" id="ARBA00023125"/>
    </source>
</evidence>
<name>A0ABM9PLH1_9FLAO</name>
<dbReference type="InterPro" id="IPR046532">
    <property type="entry name" value="DUF6597"/>
</dbReference>
<keyword evidence="1" id="KW-0805">Transcription regulation</keyword>
<dbReference type="SUPFAM" id="SSF46689">
    <property type="entry name" value="Homeodomain-like"/>
    <property type="match status" value="1"/>
</dbReference>
<dbReference type="PRINTS" id="PR00032">
    <property type="entry name" value="HTHARAC"/>
</dbReference>
<dbReference type="PANTHER" id="PTHR43280">
    <property type="entry name" value="ARAC-FAMILY TRANSCRIPTIONAL REGULATOR"/>
    <property type="match status" value="1"/>
</dbReference>
<evidence type="ECO:0000256" key="3">
    <source>
        <dbReference type="ARBA" id="ARBA00023163"/>
    </source>
</evidence>
<dbReference type="InterPro" id="IPR020449">
    <property type="entry name" value="Tscrpt_reg_AraC-type_HTH"/>
</dbReference>
<dbReference type="PROSITE" id="PS00041">
    <property type="entry name" value="HTH_ARAC_FAMILY_1"/>
    <property type="match status" value="1"/>
</dbReference>
<dbReference type="SMART" id="SM00342">
    <property type="entry name" value="HTH_ARAC"/>
    <property type="match status" value="1"/>
</dbReference>
<protein>
    <submittedName>
        <fullName evidence="5">AraC-like DNA-binding protein</fullName>
    </submittedName>
</protein>
<dbReference type="InterPro" id="IPR018060">
    <property type="entry name" value="HTH_AraC"/>
</dbReference>
<proteinExistence type="predicted"/>
<dbReference type="Gene3D" id="1.10.10.60">
    <property type="entry name" value="Homeodomain-like"/>
    <property type="match status" value="1"/>
</dbReference>
<dbReference type="PROSITE" id="PS01124">
    <property type="entry name" value="HTH_ARAC_FAMILY_2"/>
    <property type="match status" value="1"/>
</dbReference>
<keyword evidence="2" id="KW-0238">DNA-binding</keyword>
<feature type="domain" description="HTH araC/xylS-type" evidence="4">
    <location>
        <begin position="149"/>
        <end position="248"/>
    </location>
</feature>
<gene>
    <name evidence="5" type="ORF">T190115A13A_230047</name>
</gene>
<keyword evidence="3" id="KW-0804">Transcription</keyword>